<comment type="caution">
    <text evidence="1">The sequence shown here is derived from an EMBL/GenBank/DDBJ whole genome shotgun (WGS) entry which is preliminary data.</text>
</comment>
<evidence type="ECO:0000313" key="2">
    <source>
        <dbReference type="Proteomes" id="UP001211421"/>
    </source>
</evidence>
<organism evidence="1 2">
    <name type="scientific">Ruminococcus bicirculans</name>
    <name type="common">ex Wegman et al. 2014</name>
    <dbReference type="NCBI Taxonomy" id="1160721"/>
    <lineage>
        <taxon>Bacteria</taxon>
        <taxon>Bacillati</taxon>
        <taxon>Bacillota</taxon>
        <taxon>Clostridia</taxon>
        <taxon>Eubacteriales</taxon>
        <taxon>Oscillospiraceae</taxon>
        <taxon>Ruminococcus</taxon>
    </lineage>
</organism>
<gene>
    <name evidence="1" type="ORF">PNV70_14980</name>
</gene>
<evidence type="ECO:0000313" key="1">
    <source>
        <dbReference type="EMBL" id="MDB8743363.1"/>
    </source>
</evidence>
<accession>A0AAW6DYX0</accession>
<reference evidence="1" key="1">
    <citation type="submission" date="2023-01" db="EMBL/GenBank/DDBJ databases">
        <title>Human gut microbiome strain richness.</title>
        <authorList>
            <person name="Chen-Liaw A."/>
        </authorList>
    </citation>
    <scope>NUCLEOTIDE SEQUENCE</scope>
    <source>
        <strain evidence="1">D59st1_B8_D59t2_181005</strain>
    </source>
</reference>
<dbReference type="AlphaFoldDB" id="A0AAW6DYX0"/>
<protein>
    <submittedName>
        <fullName evidence="1">Uncharacterized protein</fullName>
    </submittedName>
</protein>
<sequence>MIEHTTLLKDAGLTSGDSNPSIFISALNTILSAYTWKSNSSVNETSSLTSTYGNYYFTGNSYIKIDYFANNQSYLGINLITPNGTKRVQFTVGGHCTISVGKTDKGICICAYSGSSGSREPRFYNLYVGEITLLDGSTTTGCIYVNDDNSYIVATDSGISEEATFTAEVDSTRKAYLVPVIDSTTGAIFSDVYMMVKAPLQYNTMKIVDTDKKYLCGKAICLED</sequence>
<dbReference type="RefSeq" id="WP_195552333.1">
    <property type="nucleotide sequence ID" value="NZ_DAWBUL010000155.1"/>
</dbReference>
<name>A0AAW6DYX0_9FIRM</name>
<dbReference type="EMBL" id="JAQMLS010000021">
    <property type="protein sequence ID" value="MDB8743363.1"/>
    <property type="molecule type" value="Genomic_DNA"/>
</dbReference>
<proteinExistence type="predicted"/>
<dbReference type="Proteomes" id="UP001211421">
    <property type="component" value="Unassembled WGS sequence"/>
</dbReference>